<dbReference type="CDD" id="cd07782">
    <property type="entry name" value="ASKHA_NBD_FGGY_D-RBK"/>
    <property type="match status" value="1"/>
</dbReference>
<proteinExistence type="inferred from homology"/>
<dbReference type="NCBIfam" id="TIGR01315">
    <property type="entry name" value="5C_CHO_kinase"/>
    <property type="match status" value="1"/>
</dbReference>
<dbReference type="Pfam" id="PF02782">
    <property type="entry name" value="FGGY_C"/>
    <property type="match status" value="1"/>
</dbReference>
<evidence type="ECO:0000256" key="4">
    <source>
        <dbReference type="ARBA" id="ARBA00074355"/>
    </source>
</evidence>
<dbReference type="PIRSF" id="PIRSF000538">
    <property type="entry name" value="GlpK"/>
    <property type="match status" value="1"/>
</dbReference>
<dbReference type="Gene3D" id="1.20.58.2240">
    <property type="match status" value="1"/>
</dbReference>
<evidence type="ECO:0000259" key="6">
    <source>
        <dbReference type="Pfam" id="PF02782"/>
    </source>
</evidence>
<gene>
    <name evidence="7" type="ORF">TBRA_LOCUS8617</name>
</gene>
<dbReference type="GO" id="GO:0005737">
    <property type="term" value="C:cytoplasm"/>
    <property type="evidence" value="ECO:0007669"/>
    <property type="project" value="TreeGrafter"/>
</dbReference>
<evidence type="ECO:0000256" key="3">
    <source>
        <dbReference type="ARBA" id="ARBA00022777"/>
    </source>
</evidence>
<dbReference type="InterPro" id="IPR018484">
    <property type="entry name" value="FGGY_N"/>
</dbReference>
<dbReference type="InterPro" id="IPR018485">
    <property type="entry name" value="FGGY_C"/>
</dbReference>
<protein>
    <recommendedName>
        <fullName evidence="4">FGGY carbohydrate kinase domain-containing protein</fullName>
    </recommendedName>
</protein>
<dbReference type="PANTHER" id="PTHR43435">
    <property type="entry name" value="RIBULOKINASE"/>
    <property type="match status" value="1"/>
</dbReference>
<dbReference type="AlphaFoldDB" id="A0A6H5ILX7"/>
<evidence type="ECO:0000256" key="2">
    <source>
        <dbReference type="ARBA" id="ARBA00022679"/>
    </source>
</evidence>
<dbReference type="InterPro" id="IPR006003">
    <property type="entry name" value="FGGY_RbtK-like"/>
</dbReference>
<feature type="domain" description="Carbohydrate kinase FGGY C-terminal" evidence="6">
    <location>
        <begin position="281"/>
        <end position="489"/>
    </location>
</feature>
<dbReference type="Proteomes" id="UP000479190">
    <property type="component" value="Unassembled WGS sequence"/>
</dbReference>
<keyword evidence="8" id="KW-1185">Reference proteome</keyword>
<accession>A0A6H5ILX7</accession>
<feature type="domain" description="Carbohydrate kinase FGGY N-terminal" evidence="5">
    <location>
        <begin position="3"/>
        <end position="177"/>
    </location>
</feature>
<organism evidence="7 8">
    <name type="scientific">Trichogramma brassicae</name>
    <dbReference type="NCBI Taxonomy" id="86971"/>
    <lineage>
        <taxon>Eukaryota</taxon>
        <taxon>Metazoa</taxon>
        <taxon>Ecdysozoa</taxon>
        <taxon>Arthropoda</taxon>
        <taxon>Hexapoda</taxon>
        <taxon>Insecta</taxon>
        <taxon>Pterygota</taxon>
        <taxon>Neoptera</taxon>
        <taxon>Endopterygota</taxon>
        <taxon>Hymenoptera</taxon>
        <taxon>Apocrita</taxon>
        <taxon>Proctotrupomorpha</taxon>
        <taxon>Chalcidoidea</taxon>
        <taxon>Trichogrammatidae</taxon>
        <taxon>Trichogramma</taxon>
    </lineage>
</organism>
<keyword evidence="3" id="KW-0418">Kinase</keyword>
<dbReference type="SUPFAM" id="SSF53067">
    <property type="entry name" value="Actin-like ATPase domain"/>
    <property type="match status" value="2"/>
</dbReference>
<keyword evidence="2" id="KW-0808">Transferase</keyword>
<comment type="similarity">
    <text evidence="1">Belongs to the FGGY kinase family.</text>
</comment>
<evidence type="ECO:0000313" key="8">
    <source>
        <dbReference type="Proteomes" id="UP000479190"/>
    </source>
</evidence>
<reference evidence="7 8" key="1">
    <citation type="submission" date="2020-02" db="EMBL/GenBank/DDBJ databases">
        <authorList>
            <person name="Ferguson B K."/>
        </authorList>
    </citation>
    <scope>NUCLEOTIDE SEQUENCE [LARGE SCALE GENOMIC DNA]</scope>
</reference>
<dbReference type="GO" id="GO:0019150">
    <property type="term" value="F:D-ribulokinase activity"/>
    <property type="evidence" value="ECO:0007669"/>
    <property type="project" value="TreeGrafter"/>
</dbReference>
<dbReference type="Pfam" id="PF00370">
    <property type="entry name" value="FGGY_N"/>
    <property type="match status" value="1"/>
</dbReference>
<dbReference type="PANTHER" id="PTHR43435:SF4">
    <property type="entry name" value="FGGY CARBOHYDRATE KINASE DOMAIN-CONTAINING PROTEIN"/>
    <property type="match status" value="1"/>
</dbReference>
<evidence type="ECO:0000256" key="1">
    <source>
        <dbReference type="ARBA" id="ARBA00009156"/>
    </source>
</evidence>
<sequence length="544" mass="59408">MDYFVGVDVGTGSVRAALVDLQGKILETAVEPTVTYNPQASFYEQSSNNIWTSISHVVKKVVASVPKSSIKGIGFDATCSLVAIGKNGLPVTVSPTGLDDQNIILWMDHRASEQAHFINKLGHKLLKYVGGKVSLEMEIPKLLWLKQNLPETWKRTELFFDLPDFLTWKATGCESRSLCSLVCKWNYSAGPNITNNWCFDYLEEIGLSDLAADNYRKIGQIVKSPGSPVGNGLSRKSAEELNLLEGTPVGASIIDAHAGGLGMLGCSANDISSDFTTRLGLICGTSTCHMAVSKEEIFVNGVWGPYYDAMVPGFWLNEGGQSTTGKLLDHVIDSHPATLEIKKKLGPKQHVQEYISNLLKTLAESQKLNNVAYLTKNLHVWPDFHGNRSPLADPSLHGMICGLTLSTDEESLAKLYLATMQSLTYGTKHIIEALTAAGHNIKSLLICGGLTKNHLFIQTQADVLGLPVLLPAEKESVLLGSAILGACAAQTFSSVNDAIKKMGGSAIVVHPTPETFSYHEKKYRVFKKMVDDQNQYKEYMRETL</sequence>
<dbReference type="FunFam" id="3.30.420.40:FF:000101">
    <property type="entry name" value="FGGY carbohydrate kinase domain-containing protein"/>
    <property type="match status" value="1"/>
</dbReference>
<evidence type="ECO:0000259" key="5">
    <source>
        <dbReference type="Pfam" id="PF00370"/>
    </source>
</evidence>
<dbReference type="EMBL" id="CADCXV010000828">
    <property type="protein sequence ID" value="CAB0036765.1"/>
    <property type="molecule type" value="Genomic_DNA"/>
</dbReference>
<dbReference type="GO" id="GO:0019321">
    <property type="term" value="P:pentose metabolic process"/>
    <property type="evidence" value="ECO:0007669"/>
    <property type="project" value="TreeGrafter"/>
</dbReference>
<evidence type="ECO:0000313" key="7">
    <source>
        <dbReference type="EMBL" id="CAB0036765.1"/>
    </source>
</evidence>
<dbReference type="OrthoDB" id="203824at2759"/>
<dbReference type="InterPro" id="IPR000577">
    <property type="entry name" value="Carb_kinase_FGGY"/>
</dbReference>
<name>A0A6H5ILX7_9HYME</name>
<dbReference type="InterPro" id="IPR043129">
    <property type="entry name" value="ATPase_NBD"/>
</dbReference>
<dbReference type="Gene3D" id="3.30.420.40">
    <property type="match status" value="1"/>
</dbReference>